<protein>
    <submittedName>
        <fullName evidence="1">Uncharacterized protein</fullName>
    </submittedName>
</protein>
<gene>
    <name evidence="1" type="ORF">PSHT_12250</name>
</gene>
<keyword evidence="2" id="KW-1185">Reference proteome</keyword>
<dbReference type="VEuPathDB" id="FungiDB:PSTT_09345"/>
<organism evidence="1 2">
    <name type="scientific">Puccinia striiformis</name>
    <dbReference type="NCBI Taxonomy" id="27350"/>
    <lineage>
        <taxon>Eukaryota</taxon>
        <taxon>Fungi</taxon>
        <taxon>Dikarya</taxon>
        <taxon>Basidiomycota</taxon>
        <taxon>Pucciniomycotina</taxon>
        <taxon>Pucciniomycetes</taxon>
        <taxon>Pucciniales</taxon>
        <taxon>Pucciniaceae</taxon>
        <taxon>Puccinia</taxon>
    </lineage>
</organism>
<reference evidence="2" key="3">
    <citation type="journal article" date="2018" name="Mol. Plant Microbe Interact.">
        <title>Genome sequence resources for the wheat stripe rust pathogen (Puccinia striiformis f. sp. tritici) and the barley stripe rust pathogen (Puccinia striiformis f. sp. hordei).</title>
        <authorList>
            <person name="Xia C."/>
            <person name="Wang M."/>
            <person name="Yin C."/>
            <person name="Cornejo O.E."/>
            <person name="Hulbert S.H."/>
            <person name="Chen X."/>
        </authorList>
    </citation>
    <scope>NUCLEOTIDE SEQUENCE [LARGE SCALE GENOMIC DNA]</scope>
    <source>
        <strain evidence="2">93TX-2</strain>
    </source>
</reference>
<dbReference type="Proteomes" id="UP000238274">
    <property type="component" value="Unassembled WGS sequence"/>
</dbReference>
<proteinExistence type="predicted"/>
<comment type="caution">
    <text evidence="1">The sequence shown here is derived from an EMBL/GenBank/DDBJ whole genome shotgun (WGS) entry which is preliminary data.</text>
</comment>
<accession>A0A2S4UXL1</accession>
<name>A0A2S4UXL1_9BASI</name>
<dbReference type="EMBL" id="PKSM01000222">
    <property type="protein sequence ID" value="POW01981.1"/>
    <property type="molecule type" value="Genomic_DNA"/>
</dbReference>
<evidence type="ECO:0000313" key="1">
    <source>
        <dbReference type="EMBL" id="POW01981.1"/>
    </source>
</evidence>
<reference evidence="2" key="2">
    <citation type="journal article" date="2018" name="BMC Genomics">
        <title>Genomic insights into host adaptation between the wheat stripe rust pathogen (Puccinia striiformis f. sp. tritici) and the barley stripe rust pathogen (Puccinia striiformis f. sp. hordei).</title>
        <authorList>
            <person name="Xia C."/>
            <person name="Wang M."/>
            <person name="Yin C."/>
            <person name="Cornejo O.E."/>
            <person name="Hulbert S.H."/>
            <person name="Chen X."/>
        </authorList>
    </citation>
    <scope>NUCLEOTIDE SEQUENCE [LARGE SCALE GENOMIC DNA]</scope>
    <source>
        <strain evidence="2">93TX-2</strain>
    </source>
</reference>
<evidence type="ECO:0000313" key="2">
    <source>
        <dbReference type="Proteomes" id="UP000238274"/>
    </source>
</evidence>
<dbReference type="VEuPathDB" id="FungiDB:PSHT_12250"/>
<reference evidence="1 2" key="1">
    <citation type="submission" date="2017-12" db="EMBL/GenBank/DDBJ databases">
        <title>Gene loss provides genomic basis for host adaptation in cereal stripe rust fungi.</title>
        <authorList>
            <person name="Xia C."/>
        </authorList>
    </citation>
    <scope>NUCLEOTIDE SEQUENCE [LARGE SCALE GENOMIC DNA]</scope>
    <source>
        <strain evidence="1 2">93TX-2</strain>
    </source>
</reference>
<sequence length="126" mass="13721">MLLFIKSLPVLLAVTLYSQLTEGKGPVDMALAHKCPPSYALPVCLKVRRINKKTEVNVSARKGFPDHGSDKFGCQPYADTSHDDELLKAKCCSGAVVLDTKQMYWATKPVPPTLNDDNCIGAKSAK</sequence>